<gene>
    <name evidence="2" type="ORF">GNF79_16645</name>
</gene>
<dbReference type="Pfam" id="PF04294">
    <property type="entry name" value="VanW"/>
    <property type="match status" value="1"/>
</dbReference>
<reference evidence="2" key="1">
    <citation type="submission" date="2019-11" db="EMBL/GenBank/DDBJ databases">
        <title>Characterization of Clostridium perfringens isolates from swine manure treated agricultural soils.</title>
        <authorList>
            <person name="Wushke S.T."/>
        </authorList>
    </citation>
    <scope>NUCLEOTIDE SEQUENCE</scope>
    <source>
        <strain evidence="2">X26</strain>
    </source>
</reference>
<evidence type="ECO:0000313" key="2">
    <source>
        <dbReference type="EMBL" id="MDZ5000659.1"/>
    </source>
</evidence>
<dbReference type="RefSeq" id="WP_322458903.1">
    <property type="nucleotide sequence ID" value="NZ_WNVC01000544.1"/>
</dbReference>
<dbReference type="InterPro" id="IPR052913">
    <property type="entry name" value="Glycopeptide_resist_protein"/>
</dbReference>
<proteinExistence type="predicted"/>
<sequence length="189" mass="21144">EIQPKYDTEAIAEEAFNYGKSEGMFSKNSLIRKKKINNIDAKISYDEEILKTFEDKVKSEVNINPKNAKIEISSGNIVITPEVSGKKIDEEELHTKLVENINGDPTNIVELTFELKEEEAKVKEDDLKKITGKISGYSNSYRDTGDGRVRNMQIAAETVNGTIVMPGEEFSYNALIGDTTPDKGYEKAN</sequence>
<dbReference type="Pfam" id="PF12229">
    <property type="entry name" value="PG_binding_4"/>
    <property type="match status" value="1"/>
</dbReference>
<accession>A0AAW9IHY5</accession>
<organism evidence="2 3">
    <name type="scientific">Clostridium perfringens</name>
    <dbReference type="NCBI Taxonomy" id="1502"/>
    <lineage>
        <taxon>Bacteria</taxon>
        <taxon>Bacillati</taxon>
        <taxon>Bacillota</taxon>
        <taxon>Clostridia</taxon>
        <taxon>Eubacteriales</taxon>
        <taxon>Clostridiaceae</taxon>
        <taxon>Clostridium</taxon>
    </lineage>
</organism>
<protein>
    <submittedName>
        <fullName evidence="2">Vancomycin resistance protein</fullName>
    </submittedName>
</protein>
<feature type="domain" description="YoaR-like putative peptidoglycan binding" evidence="1">
    <location>
        <begin position="1"/>
        <end position="106"/>
    </location>
</feature>
<dbReference type="AlphaFoldDB" id="A0AAW9IHY5"/>
<dbReference type="EMBL" id="WNVC01000544">
    <property type="protein sequence ID" value="MDZ5000659.1"/>
    <property type="molecule type" value="Genomic_DNA"/>
</dbReference>
<evidence type="ECO:0000259" key="1">
    <source>
        <dbReference type="Pfam" id="PF12229"/>
    </source>
</evidence>
<feature type="non-terminal residue" evidence="2">
    <location>
        <position position="1"/>
    </location>
</feature>
<comment type="caution">
    <text evidence="2">The sequence shown here is derived from an EMBL/GenBank/DDBJ whole genome shotgun (WGS) entry which is preliminary data.</text>
</comment>
<dbReference type="PANTHER" id="PTHR35788:SF1">
    <property type="entry name" value="EXPORTED PROTEIN"/>
    <property type="match status" value="1"/>
</dbReference>
<dbReference type="Proteomes" id="UP001291306">
    <property type="component" value="Unassembled WGS sequence"/>
</dbReference>
<evidence type="ECO:0000313" key="3">
    <source>
        <dbReference type="Proteomes" id="UP001291306"/>
    </source>
</evidence>
<name>A0AAW9IHY5_CLOPF</name>
<dbReference type="InterPro" id="IPR007391">
    <property type="entry name" value="Vancomycin_resist_VanW"/>
</dbReference>
<feature type="non-terminal residue" evidence="2">
    <location>
        <position position="189"/>
    </location>
</feature>
<dbReference type="InterPro" id="IPR022029">
    <property type="entry name" value="YoaR-like_PG-bd"/>
</dbReference>
<dbReference type="PANTHER" id="PTHR35788">
    <property type="entry name" value="EXPORTED PROTEIN-RELATED"/>
    <property type="match status" value="1"/>
</dbReference>